<gene>
    <name evidence="2" type="ORF">CYMTET_44971</name>
</gene>
<protein>
    <recommendedName>
        <fullName evidence="4">Transcription factor Iwr1 domain-containing protein</fullName>
    </recommendedName>
</protein>
<keyword evidence="3" id="KW-1185">Reference proteome</keyword>
<comment type="caution">
    <text evidence="2">The sequence shown here is derived from an EMBL/GenBank/DDBJ whole genome shotgun (WGS) entry which is preliminary data.</text>
</comment>
<feature type="compositionally biased region" description="Acidic residues" evidence="1">
    <location>
        <begin position="193"/>
        <end position="203"/>
    </location>
</feature>
<feature type="compositionally biased region" description="Acidic residues" evidence="1">
    <location>
        <begin position="123"/>
        <end position="133"/>
    </location>
</feature>
<feature type="non-terminal residue" evidence="2">
    <location>
        <position position="1"/>
    </location>
</feature>
<dbReference type="AlphaFoldDB" id="A0AAE0C0D0"/>
<feature type="region of interest" description="Disordered" evidence="1">
    <location>
        <begin position="123"/>
        <end position="203"/>
    </location>
</feature>
<proteinExistence type="predicted"/>
<evidence type="ECO:0000313" key="2">
    <source>
        <dbReference type="EMBL" id="KAK3245459.1"/>
    </source>
</evidence>
<evidence type="ECO:0008006" key="4">
    <source>
        <dbReference type="Google" id="ProtNLM"/>
    </source>
</evidence>
<name>A0AAE0C0D0_9CHLO</name>
<feature type="region of interest" description="Disordered" evidence="1">
    <location>
        <begin position="1"/>
        <end position="20"/>
    </location>
</feature>
<evidence type="ECO:0000256" key="1">
    <source>
        <dbReference type="SAM" id="MobiDB-lite"/>
    </source>
</evidence>
<accession>A0AAE0C0D0</accession>
<evidence type="ECO:0000313" key="3">
    <source>
        <dbReference type="Proteomes" id="UP001190700"/>
    </source>
</evidence>
<reference evidence="2 3" key="1">
    <citation type="journal article" date="2015" name="Genome Biol. Evol.">
        <title>Comparative Genomics of a Bacterivorous Green Alga Reveals Evolutionary Causalities and Consequences of Phago-Mixotrophic Mode of Nutrition.</title>
        <authorList>
            <person name="Burns J.A."/>
            <person name="Paasch A."/>
            <person name="Narechania A."/>
            <person name="Kim E."/>
        </authorList>
    </citation>
    <scope>NUCLEOTIDE SEQUENCE [LARGE SCALE GENOMIC DNA]</scope>
    <source>
        <strain evidence="2 3">PLY_AMNH</strain>
    </source>
</reference>
<dbReference type="EMBL" id="LGRX02030619">
    <property type="protein sequence ID" value="KAK3245459.1"/>
    <property type="molecule type" value="Genomic_DNA"/>
</dbReference>
<feature type="compositionally biased region" description="Polar residues" evidence="1">
    <location>
        <begin position="1"/>
        <end position="16"/>
    </location>
</feature>
<organism evidence="2 3">
    <name type="scientific">Cymbomonas tetramitiformis</name>
    <dbReference type="NCBI Taxonomy" id="36881"/>
    <lineage>
        <taxon>Eukaryota</taxon>
        <taxon>Viridiplantae</taxon>
        <taxon>Chlorophyta</taxon>
        <taxon>Pyramimonadophyceae</taxon>
        <taxon>Pyramimonadales</taxon>
        <taxon>Pyramimonadaceae</taxon>
        <taxon>Cymbomonas</taxon>
    </lineage>
</organism>
<dbReference type="Proteomes" id="UP001190700">
    <property type="component" value="Unassembled WGS sequence"/>
</dbReference>
<sequence>QDSRCQASTPSTSNDASKAAEYDSMLCNHLPMVREYLAQMESADSAAAQRKIAAAEADIRREMQKRREQQVADVAADDEDVYDLYICEEESSGEWADGSLWESRLQDIPVIKICEDGDDWLVVDEEGAGSDSDDSNREQDYPEEESEDDDDGDDDDGWDRCAGVGDSHRRSWSSGSEVDIYGGNNEEYSTEVYEYDDAAQPDF</sequence>
<feature type="compositionally biased region" description="Acidic residues" evidence="1">
    <location>
        <begin position="141"/>
        <end position="157"/>
    </location>
</feature>